<dbReference type="AlphaFoldDB" id="A0A372GG16"/>
<dbReference type="EMBL" id="QVNQ01000005">
    <property type="protein sequence ID" value="RFS84132.1"/>
    <property type="molecule type" value="Genomic_DNA"/>
</dbReference>
<comment type="caution">
    <text evidence="3">The sequence shown here is derived from an EMBL/GenBank/DDBJ whole genome shotgun (WGS) entry which is preliminary data.</text>
</comment>
<dbReference type="Proteomes" id="UP000262882">
    <property type="component" value="Unassembled WGS sequence"/>
</dbReference>
<name>A0A372GG16_9ACTN</name>
<dbReference type="PROSITE" id="PS51257">
    <property type="entry name" value="PROKAR_LIPOPROTEIN"/>
    <property type="match status" value="1"/>
</dbReference>
<dbReference type="InterPro" id="IPR031304">
    <property type="entry name" value="SLT_2"/>
</dbReference>
<feature type="region of interest" description="Disordered" evidence="1">
    <location>
        <begin position="131"/>
        <end position="157"/>
    </location>
</feature>
<dbReference type="GO" id="GO:0009253">
    <property type="term" value="P:peptidoglycan catabolic process"/>
    <property type="evidence" value="ECO:0007669"/>
    <property type="project" value="TreeGrafter"/>
</dbReference>
<evidence type="ECO:0000313" key="3">
    <source>
        <dbReference type="EMBL" id="RFS84132.1"/>
    </source>
</evidence>
<evidence type="ECO:0000313" key="4">
    <source>
        <dbReference type="Proteomes" id="UP000262882"/>
    </source>
</evidence>
<protein>
    <recommendedName>
        <fullName evidence="2">Transglycosylase SLT domain-containing protein</fullName>
    </recommendedName>
</protein>
<dbReference type="Pfam" id="PF13406">
    <property type="entry name" value="SLT_2"/>
    <property type="match status" value="1"/>
</dbReference>
<feature type="region of interest" description="Disordered" evidence="1">
    <location>
        <begin position="45"/>
        <end position="100"/>
    </location>
</feature>
<evidence type="ECO:0000256" key="1">
    <source>
        <dbReference type="SAM" id="MobiDB-lite"/>
    </source>
</evidence>
<dbReference type="SUPFAM" id="SSF53955">
    <property type="entry name" value="Lysozyme-like"/>
    <property type="match status" value="1"/>
</dbReference>
<gene>
    <name evidence="3" type="ORF">D0T12_18405</name>
</gene>
<keyword evidence="4" id="KW-1185">Reference proteome</keyword>
<proteinExistence type="predicted"/>
<sequence>MSRVITAAAIAGTLGVACINPGVFRDVPMLGELVTVAAAFTAAPGAGEGGSSPSTGAPGVGDSKGPDRADSADDQAGIPATWRSYGRDGDGDGRKDVHNPADAIPAAARYLCAHGAATNLRGPVALQPLLALRRQRPGRGRPAALTANRPAPEGGNP</sequence>
<dbReference type="Gene3D" id="1.10.530.10">
    <property type="match status" value="1"/>
</dbReference>
<dbReference type="PANTHER" id="PTHR30163">
    <property type="entry name" value="MEMBRANE-BOUND LYTIC MUREIN TRANSGLYCOSYLASE B"/>
    <property type="match status" value="1"/>
</dbReference>
<dbReference type="Gene3D" id="1.10.8.350">
    <property type="entry name" value="Bacterial muramidase"/>
    <property type="match status" value="1"/>
</dbReference>
<dbReference type="InterPro" id="IPR043426">
    <property type="entry name" value="MltB-like"/>
</dbReference>
<dbReference type="InterPro" id="IPR023346">
    <property type="entry name" value="Lysozyme-like_dom_sf"/>
</dbReference>
<evidence type="ECO:0000259" key="2">
    <source>
        <dbReference type="Pfam" id="PF13406"/>
    </source>
</evidence>
<accession>A0A372GG16</accession>
<organism evidence="3 4">
    <name type="scientific">Actinomadura spongiicola</name>
    <dbReference type="NCBI Taxonomy" id="2303421"/>
    <lineage>
        <taxon>Bacteria</taxon>
        <taxon>Bacillati</taxon>
        <taxon>Actinomycetota</taxon>
        <taxon>Actinomycetes</taxon>
        <taxon>Streptosporangiales</taxon>
        <taxon>Thermomonosporaceae</taxon>
        <taxon>Actinomadura</taxon>
    </lineage>
</organism>
<feature type="compositionally biased region" description="Low complexity" evidence="1">
    <location>
        <begin position="45"/>
        <end position="61"/>
    </location>
</feature>
<dbReference type="GO" id="GO:0008933">
    <property type="term" value="F:peptidoglycan lytic transglycosylase activity"/>
    <property type="evidence" value="ECO:0007669"/>
    <property type="project" value="TreeGrafter"/>
</dbReference>
<reference evidence="3 4" key="1">
    <citation type="submission" date="2018-08" db="EMBL/GenBank/DDBJ databases">
        <title>Actinomadura spongicola sp. nov., isolated from marine sponge Leucetta chagosensis.</title>
        <authorList>
            <person name="Li L."/>
            <person name="Lin H.W."/>
        </authorList>
    </citation>
    <scope>NUCLEOTIDE SEQUENCE [LARGE SCALE GENOMIC DNA]</scope>
    <source>
        <strain evidence="3 4">LHW52907</strain>
    </source>
</reference>
<feature type="compositionally biased region" description="Basic and acidic residues" evidence="1">
    <location>
        <begin position="85"/>
        <end position="99"/>
    </location>
</feature>
<feature type="domain" description="Transglycosylase SLT" evidence="2">
    <location>
        <begin position="78"/>
        <end position="118"/>
    </location>
</feature>
<dbReference type="PANTHER" id="PTHR30163:SF8">
    <property type="entry name" value="LYTIC MUREIN TRANSGLYCOSYLASE"/>
    <property type="match status" value="1"/>
</dbReference>